<dbReference type="AlphaFoldDB" id="A0A6L8VM61"/>
<organism evidence="2 3">
    <name type="scientific">Frigidibacter albus</name>
    <dbReference type="NCBI Taxonomy" id="1465486"/>
    <lineage>
        <taxon>Bacteria</taxon>
        <taxon>Pseudomonadati</taxon>
        <taxon>Pseudomonadota</taxon>
        <taxon>Alphaproteobacteria</taxon>
        <taxon>Rhodobacterales</taxon>
        <taxon>Paracoccaceae</taxon>
        <taxon>Frigidibacter</taxon>
    </lineage>
</organism>
<name>A0A6L8VM61_9RHOB</name>
<dbReference type="RefSeq" id="WP_161348705.1">
    <property type="nucleotide sequence ID" value="NZ_BMGW01000027.1"/>
</dbReference>
<accession>A0A6L8VM61</accession>
<proteinExistence type="predicted"/>
<evidence type="ECO:0000313" key="2">
    <source>
        <dbReference type="EMBL" id="MZQ91323.1"/>
    </source>
</evidence>
<dbReference type="EMBL" id="WWNR01000027">
    <property type="protein sequence ID" value="MZQ91323.1"/>
    <property type="molecule type" value="Genomic_DNA"/>
</dbReference>
<dbReference type="Proteomes" id="UP000477083">
    <property type="component" value="Unassembled WGS sequence"/>
</dbReference>
<evidence type="ECO:0000313" key="3">
    <source>
        <dbReference type="Proteomes" id="UP000477083"/>
    </source>
</evidence>
<reference evidence="2 3" key="1">
    <citation type="submission" date="2020-01" db="EMBL/GenBank/DDBJ databases">
        <title>Frigidibacter albus SP32T (=CGMCC 1.13995T).</title>
        <authorList>
            <person name="Liao X."/>
        </authorList>
    </citation>
    <scope>NUCLEOTIDE SEQUENCE [LARGE SCALE GENOMIC DNA]</scope>
    <source>
        <strain evidence="2 3">SP32</strain>
    </source>
</reference>
<feature type="region of interest" description="Disordered" evidence="1">
    <location>
        <begin position="1"/>
        <end position="31"/>
    </location>
</feature>
<sequence length="63" mass="6541">MAKTRGKTGKAGVAEGPSSRLPAPHDAPLANPALTLEHKSQFLALVRALARDAARADHAADED</sequence>
<comment type="caution">
    <text evidence="2">The sequence shown here is derived from an EMBL/GenBank/DDBJ whole genome shotgun (WGS) entry which is preliminary data.</text>
</comment>
<protein>
    <submittedName>
        <fullName evidence="2">Uncharacterized protein</fullName>
    </submittedName>
</protein>
<evidence type="ECO:0000256" key="1">
    <source>
        <dbReference type="SAM" id="MobiDB-lite"/>
    </source>
</evidence>
<gene>
    <name evidence="2" type="ORF">GS660_19745</name>
</gene>
<keyword evidence="3" id="KW-1185">Reference proteome</keyword>